<dbReference type="GO" id="GO:0000272">
    <property type="term" value="P:polysaccharide catabolic process"/>
    <property type="evidence" value="ECO:0007669"/>
    <property type="project" value="InterPro"/>
</dbReference>
<dbReference type="SUPFAM" id="SSF63446">
    <property type="entry name" value="Type I dockerin domain"/>
    <property type="match status" value="2"/>
</dbReference>
<keyword evidence="2" id="KW-1133">Transmembrane helix</keyword>
<keyword evidence="2" id="KW-0812">Transmembrane</keyword>
<feature type="region of interest" description="Disordered" evidence="1">
    <location>
        <begin position="1"/>
        <end position="21"/>
    </location>
</feature>
<evidence type="ECO:0000313" key="4">
    <source>
        <dbReference type="Proteomes" id="UP000176803"/>
    </source>
</evidence>
<reference evidence="3 4" key="1">
    <citation type="journal article" date="2016" name="Nat. Commun.">
        <title>Thousands of microbial genomes shed light on interconnected biogeochemical processes in an aquifer system.</title>
        <authorList>
            <person name="Anantharaman K."/>
            <person name="Brown C.T."/>
            <person name="Hug L.A."/>
            <person name="Sharon I."/>
            <person name="Castelle C.J."/>
            <person name="Probst A.J."/>
            <person name="Thomas B.C."/>
            <person name="Singh A."/>
            <person name="Wilkins M.J."/>
            <person name="Karaoz U."/>
            <person name="Brodie E.L."/>
            <person name="Williams K.H."/>
            <person name="Hubbard S.S."/>
            <person name="Banfield J.F."/>
        </authorList>
    </citation>
    <scope>NUCLEOTIDE SEQUENCE [LARGE SCALE GENOMIC DNA]</scope>
</reference>
<feature type="compositionally biased region" description="Low complexity" evidence="1">
    <location>
        <begin position="475"/>
        <end position="488"/>
    </location>
</feature>
<dbReference type="Gene3D" id="2.60.40.4130">
    <property type="match status" value="1"/>
</dbReference>
<dbReference type="InterPro" id="IPR036439">
    <property type="entry name" value="Dockerin_dom_sf"/>
</dbReference>
<dbReference type="Gene3D" id="1.10.1330.10">
    <property type="entry name" value="Dockerin domain"/>
    <property type="match status" value="1"/>
</dbReference>
<evidence type="ECO:0008006" key="5">
    <source>
        <dbReference type="Google" id="ProtNLM"/>
    </source>
</evidence>
<dbReference type="Proteomes" id="UP000176803">
    <property type="component" value="Unassembled WGS sequence"/>
</dbReference>
<feature type="transmembrane region" description="Helical" evidence="2">
    <location>
        <begin position="39"/>
        <end position="58"/>
    </location>
</feature>
<name>A0A1F7I294_9BACT</name>
<sequence>MDEDIKQNPPQEPASYTRPSNSSPNFFDKFFSIFTKKTAAGLVILVLVIGVGAATIAVQRSTEFRQRAGTSTPPRNLQVTTSCLEPGNTPKVKFTWISGSSSTLWLDVSKNDPILYNFWNRDVTVNINGGVFNWSTNAKMKLNTSNTYDYAPEQNTTYYWRLNDGLSNTNGPTSFSTPVTCPIPTPIPKTPPCFMPKSILKNLGLPTNAKRGYGDVNWDDFITKTDENWISDVVAGENVFTEQAQYEAADVNDDPNAPSEDDDVDSKDLALIKQFLAGQILTFRVCPATTPTSTPTPTIIIDTIPPTSVIAYPPAGSLQTGNFTVGVWDSDTGGSGLDLDKCDYAVFDQGGPGVPNTPRPCSTSTRANIQITVGPNGNCRTIGTNMCNVRVGSWDHANNRALPDGRSFSITYAGATPTPTTTIIPTGTVAPTPTTTPGATPTPTPTIPVGNTVFALSIGLDGLGTTGDNSTPGDSSGSNRNPNRPSRNVRVEVFDGDDNPAANRSGTIIYNAGSGKFIGTIDMGTLASGNYNVKVKSDGYLRRFIPGIHQNVTSGQTYNLPAVNLVTGDINNDNAINILDYNILISCSIFSVDNRALCNGNPQYAVLSDLEDNGVINQFDYNLFRRELSVQNGD</sequence>
<evidence type="ECO:0000313" key="3">
    <source>
        <dbReference type="EMBL" id="OGK37477.1"/>
    </source>
</evidence>
<dbReference type="EMBL" id="MGAC01000040">
    <property type="protein sequence ID" value="OGK37477.1"/>
    <property type="molecule type" value="Genomic_DNA"/>
</dbReference>
<proteinExistence type="predicted"/>
<keyword evidence="2" id="KW-0472">Membrane</keyword>
<protein>
    <recommendedName>
        <fullName evidence="5">Dockerin domain-containing protein</fullName>
    </recommendedName>
</protein>
<gene>
    <name evidence="3" type="ORF">A3F03_02735</name>
</gene>
<feature type="region of interest" description="Disordered" evidence="1">
    <location>
        <begin position="461"/>
        <end position="497"/>
    </location>
</feature>
<feature type="compositionally biased region" description="Low complexity" evidence="1">
    <location>
        <begin position="419"/>
        <end position="439"/>
    </location>
</feature>
<evidence type="ECO:0000256" key="2">
    <source>
        <dbReference type="SAM" id="Phobius"/>
    </source>
</evidence>
<feature type="region of interest" description="Disordered" evidence="1">
    <location>
        <begin position="419"/>
        <end position="447"/>
    </location>
</feature>
<organism evidence="3 4">
    <name type="scientific">Candidatus Roizmanbacteria bacterium RIFCSPHIGHO2_12_FULL_41_11</name>
    <dbReference type="NCBI Taxonomy" id="1802052"/>
    <lineage>
        <taxon>Bacteria</taxon>
        <taxon>Candidatus Roizmaniibacteriota</taxon>
    </lineage>
</organism>
<evidence type="ECO:0000256" key="1">
    <source>
        <dbReference type="SAM" id="MobiDB-lite"/>
    </source>
</evidence>
<dbReference type="AlphaFoldDB" id="A0A1F7I294"/>
<accession>A0A1F7I294</accession>
<comment type="caution">
    <text evidence="3">The sequence shown here is derived from an EMBL/GenBank/DDBJ whole genome shotgun (WGS) entry which is preliminary data.</text>
</comment>